<keyword evidence="15" id="KW-1185">Reference proteome</keyword>
<dbReference type="InterPro" id="IPR057739">
    <property type="entry name" value="Glyco_hydro_29_N"/>
</dbReference>
<feature type="signal peptide" evidence="11">
    <location>
        <begin position="1"/>
        <end position="21"/>
    </location>
</feature>
<evidence type="ECO:0000256" key="1">
    <source>
        <dbReference type="ARBA" id="ARBA00004071"/>
    </source>
</evidence>
<keyword evidence="8" id="KW-0326">Glycosidase</keyword>
<dbReference type="InterPro" id="IPR031919">
    <property type="entry name" value="Fucosidase_C"/>
</dbReference>
<dbReference type="PRINTS" id="PR00741">
    <property type="entry name" value="GLHYDRLASE29"/>
</dbReference>
<protein>
    <recommendedName>
        <fullName evidence="9">Putative alpha-L-fucosidase</fullName>
        <ecNumber evidence="4">3.2.1.51</ecNumber>
    </recommendedName>
    <alternativeName>
        <fullName evidence="10">Alpha-L-fucoside fucohydrolase</fullName>
    </alternativeName>
</protein>
<dbReference type="Pfam" id="PF01120">
    <property type="entry name" value="Alpha_L_fucos"/>
    <property type="match status" value="1"/>
</dbReference>
<dbReference type="GO" id="GO:0004560">
    <property type="term" value="F:alpha-L-fucosidase activity"/>
    <property type="evidence" value="ECO:0007669"/>
    <property type="project" value="UniProtKB-EC"/>
</dbReference>
<keyword evidence="5 11" id="KW-0732">Signal</keyword>
<gene>
    <name evidence="14" type="primary">RvY_02380-1</name>
    <name evidence="14" type="synonym">RvY_02380.1</name>
    <name evidence="14" type="ORF">RvY_02380</name>
</gene>
<dbReference type="PANTHER" id="PTHR10030:SF2">
    <property type="entry name" value="TISSUE ALPHA-L-FUCOSIDASE"/>
    <property type="match status" value="1"/>
</dbReference>
<dbReference type="OrthoDB" id="6039950at2759"/>
<proteinExistence type="inferred from homology"/>
<feature type="chain" id="PRO_5025335538" description="Putative alpha-L-fucosidase" evidence="11">
    <location>
        <begin position="22"/>
        <end position="512"/>
    </location>
</feature>
<evidence type="ECO:0000256" key="7">
    <source>
        <dbReference type="ARBA" id="ARBA00023180"/>
    </source>
</evidence>
<feature type="domain" description="Alpha-L-fucosidase C-terminal" evidence="13">
    <location>
        <begin position="390"/>
        <end position="479"/>
    </location>
</feature>
<dbReference type="SUPFAM" id="SSF51445">
    <property type="entry name" value="(Trans)glycosidases"/>
    <property type="match status" value="1"/>
</dbReference>
<evidence type="ECO:0000313" key="15">
    <source>
        <dbReference type="Proteomes" id="UP000186922"/>
    </source>
</evidence>
<evidence type="ECO:0000256" key="3">
    <source>
        <dbReference type="ARBA" id="ARBA00011881"/>
    </source>
</evidence>
<dbReference type="Proteomes" id="UP000186922">
    <property type="component" value="Unassembled WGS sequence"/>
</dbReference>
<organism evidence="14 15">
    <name type="scientific">Ramazzottius varieornatus</name>
    <name type="common">Water bear</name>
    <name type="synonym">Tardigrade</name>
    <dbReference type="NCBI Taxonomy" id="947166"/>
    <lineage>
        <taxon>Eukaryota</taxon>
        <taxon>Metazoa</taxon>
        <taxon>Ecdysozoa</taxon>
        <taxon>Tardigrada</taxon>
        <taxon>Eutardigrada</taxon>
        <taxon>Parachela</taxon>
        <taxon>Hypsibioidea</taxon>
        <taxon>Ramazzottiidae</taxon>
        <taxon>Ramazzottius</taxon>
    </lineage>
</organism>
<reference evidence="14 15" key="1">
    <citation type="journal article" date="2016" name="Nat. Commun.">
        <title>Extremotolerant tardigrade genome and improved radiotolerance of human cultured cells by tardigrade-unique protein.</title>
        <authorList>
            <person name="Hashimoto T."/>
            <person name="Horikawa D.D."/>
            <person name="Saito Y."/>
            <person name="Kuwahara H."/>
            <person name="Kozuka-Hata H."/>
            <person name="Shin-I T."/>
            <person name="Minakuchi Y."/>
            <person name="Ohishi K."/>
            <person name="Motoyama A."/>
            <person name="Aizu T."/>
            <person name="Enomoto A."/>
            <person name="Kondo K."/>
            <person name="Tanaka S."/>
            <person name="Hara Y."/>
            <person name="Koshikawa S."/>
            <person name="Sagara H."/>
            <person name="Miura T."/>
            <person name="Yokobori S."/>
            <person name="Miyagawa K."/>
            <person name="Suzuki Y."/>
            <person name="Kubo T."/>
            <person name="Oyama M."/>
            <person name="Kohara Y."/>
            <person name="Fujiyama A."/>
            <person name="Arakawa K."/>
            <person name="Katayama T."/>
            <person name="Toyoda A."/>
            <person name="Kunieda T."/>
        </authorList>
    </citation>
    <scope>NUCLEOTIDE SEQUENCE [LARGE SCALE GENOMIC DNA]</scope>
    <source>
        <strain evidence="14 15">YOKOZUNA-1</strain>
    </source>
</reference>
<dbReference type="PANTHER" id="PTHR10030">
    <property type="entry name" value="ALPHA-L-FUCOSIDASE"/>
    <property type="match status" value="1"/>
</dbReference>
<comment type="function">
    <text evidence="1">Alpha-L-fucosidase is responsible for hydrolyzing the alpha-1,6-linked fucose joined to the reducing-end N-acetylglucosamine of the carbohydrate moieties of glycoproteins.</text>
</comment>
<dbReference type="SMART" id="SM00812">
    <property type="entry name" value="Alpha_L_fucos"/>
    <property type="match status" value="1"/>
</dbReference>
<evidence type="ECO:0000256" key="4">
    <source>
        <dbReference type="ARBA" id="ARBA00012662"/>
    </source>
</evidence>
<keyword evidence="6" id="KW-0378">Hydrolase</keyword>
<evidence type="ECO:0000256" key="5">
    <source>
        <dbReference type="ARBA" id="ARBA00022729"/>
    </source>
</evidence>
<evidence type="ECO:0000256" key="9">
    <source>
        <dbReference type="ARBA" id="ARBA00074133"/>
    </source>
</evidence>
<dbReference type="GO" id="GO:0005764">
    <property type="term" value="C:lysosome"/>
    <property type="evidence" value="ECO:0007669"/>
    <property type="project" value="TreeGrafter"/>
</dbReference>
<dbReference type="InterPro" id="IPR016286">
    <property type="entry name" value="FUC_metazoa-typ"/>
</dbReference>
<accession>A0A1D1UK95</accession>
<dbReference type="GO" id="GO:0016139">
    <property type="term" value="P:glycoside catabolic process"/>
    <property type="evidence" value="ECO:0007669"/>
    <property type="project" value="TreeGrafter"/>
</dbReference>
<dbReference type="Gene3D" id="3.20.20.80">
    <property type="entry name" value="Glycosidases"/>
    <property type="match status" value="1"/>
</dbReference>
<dbReference type="EMBL" id="BDGG01000001">
    <property type="protein sequence ID" value="GAU89881.1"/>
    <property type="molecule type" value="Genomic_DNA"/>
</dbReference>
<evidence type="ECO:0000256" key="10">
    <source>
        <dbReference type="ARBA" id="ARBA00081661"/>
    </source>
</evidence>
<comment type="similarity">
    <text evidence="2">Belongs to the glycosyl hydrolase 29 family.</text>
</comment>
<dbReference type="PROSITE" id="PS00385">
    <property type="entry name" value="ALPHA_L_FUCOSIDASE"/>
    <property type="match status" value="1"/>
</dbReference>
<dbReference type="Pfam" id="PF16757">
    <property type="entry name" value="Fucosidase_C"/>
    <property type="match status" value="1"/>
</dbReference>
<comment type="subunit">
    <text evidence="3">Homotetramer.</text>
</comment>
<dbReference type="InterPro" id="IPR018526">
    <property type="entry name" value="Glyco_hydro_29_CS"/>
</dbReference>
<dbReference type="FunFam" id="3.20.20.80:FF:000027">
    <property type="entry name" value="Alpha-L-fucosidase"/>
    <property type="match status" value="1"/>
</dbReference>
<sequence>MARRVLLMVALVLYASLFADGIILQKTKISASGYIDQEKLPATKSVRYDPTWESIDSRPLPAWYDEAKFGIFIHWGVFSVPSYGSEWFWWYWQGEKRPDFIAFVNNTYGPGFTYADFAPHFKATFYEPKRWAKTFEASGAKYIVLTSKHHEGYTMWPSSVSWNWNAMDVGPHRDLVGELADAVRSTTKLRFGLYHSMFEWFNPMFKSDAANNYTTQEYVATKTLPELYDIVNKYKPEIIWSDGAPGSSKYWNSTQFLAWLYNDSPVKITVVTNDRWGDDAMCKHGGFLTCDDRYTPSHLLNNKWEDCMTIDSYSWGYRRNMMMSQILPIETLITSLVTTVSYGGNLLLNVGPTSDGIIPPIFEERLLQIGKWLGVNGEAIYKTQPWPTAQNDSTTPNVWYTSKTNGKSLTVYAIILNSLAKDFIVLGCPKISNSTKVSIVGCENDVEWDTLFTGELIVTIPRQQDLPDGAEWGFTLKLENLQQSETSKQPTVNYDSALSHKSKLLHAWKKSI</sequence>
<dbReference type="EC" id="3.2.1.51" evidence="4"/>
<evidence type="ECO:0000259" key="13">
    <source>
        <dbReference type="Pfam" id="PF16757"/>
    </source>
</evidence>
<dbReference type="STRING" id="947166.A0A1D1UK95"/>
<evidence type="ECO:0000313" key="14">
    <source>
        <dbReference type="EMBL" id="GAU89881.1"/>
    </source>
</evidence>
<evidence type="ECO:0000259" key="12">
    <source>
        <dbReference type="Pfam" id="PF01120"/>
    </source>
</evidence>
<evidence type="ECO:0000256" key="11">
    <source>
        <dbReference type="SAM" id="SignalP"/>
    </source>
</evidence>
<dbReference type="AlphaFoldDB" id="A0A1D1UK95"/>
<comment type="caution">
    <text evidence="14">The sequence shown here is derived from an EMBL/GenBank/DDBJ whole genome shotgun (WGS) entry which is preliminary data.</text>
</comment>
<evidence type="ECO:0000256" key="6">
    <source>
        <dbReference type="ARBA" id="ARBA00022801"/>
    </source>
</evidence>
<dbReference type="InterPro" id="IPR000933">
    <property type="entry name" value="Glyco_hydro_29"/>
</dbReference>
<evidence type="ECO:0000256" key="2">
    <source>
        <dbReference type="ARBA" id="ARBA00007951"/>
    </source>
</evidence>
<dbReference type="InterPro" id="IPR017853">
    <property type="entry name" value="GH"/>
</dbReference>
<dbReference type="GO" id="GO:0006004">
    <property type="term" value="P:fucose metabolic process"/>
    <property type="evidence" value="ECO:0007669"/>
    <property type="project" value="InterPro"/>
</dbReference>
<feature type="domain" description="Glycoside hydrolase family 29 N-terminal" evidence="12">
    <location>
        <begin position="42"/>
        <end position="378"/>
    </location>
</feature>
<keyword evidence="7" id="KW-0325">Glycoprotein</keyword>
<name>A0A1D1UK95_RAMVA</name>
<evidence type="ECO:0000256" key="8">
    <source>
        <dbReference type="ARBA" id="ARBA00023295"/>
    </source>
</evidence>